<sequence length="223" mass="25379">MAVWRRRPSNIRDLEQFAKEEWSKIPAEHCKKLIDGYRKRFGKVLDQKKSLRLYTVQIPHKRERRPPPCYITKWDGQSFLPLLTEPCGNEVISCLAVRSSSAPCFDNSMLLGYYSDCGTFLGLGSVTGSVAIYISFSLQKLYYVQEAHGIVVTDVAFFPDTMQGQVLRGDNEVAMLSVAVDSRCKLHVVPSRRTFPVWLLFLLCALLVVGAIILLQYTFPDFF</sequence>
<dbReference type="InterPro" id="IPR045260">
    <property type="entry name" value="Sec12-like"/>
</dbReference>
<dbReference type="Proteomes" id="UP001176940">
    <property type="component" value="Unassembled WGS sequence"/>
</dbReference>
<keyword evidence="6" id="KW-0256">Endoplasmic reticulum</keyword>
<accession>A0ABN9L640</accession>
<evidence type="ECO:0000256" key="8">
    <source>
        <dbReference type="ARBA" id="ARBA00022927"/>
    </source>
</evidence>
<dbReference type="PANTHER" id="PTHR23284:SF0">
    <property type="entry name" value="PROLACTIN REGULATORY ELEMENT-BINDING PROTEIN"/>
    <property type="match status" value="1"/>
</dbReference>
<evidence type="ECO:0000256" key="11">
    <source>
        <dbReference type="SAM" id="Phobius"/>
    </source>
</evidence>
<evidence type="ECO:0000256" key="9">
    <source>
        <dbReference type="ARBA" id="ARBA00022989"/>
    </source>
</evidence>
<evidence type="ECO:0000256" key="6">
    <source>
        <dbReference type="ARBA" id="ARBA00022824"/>
    </source>
</evidence>
<dbReference type="PANTHER" id="PTHR23284">
    <property type="entry name" value="PROLACTIN REGULATORY ELEMENT BINDING PROTEIN"/>
    <property type="match status" value="1"/>
</dbReference>
<dbReference type="EMBL" id="CAUEEQ010007959">
    <property type="protein sequence ID" value="CAJ0931689.1"/>
    <property type="molecule type" value="Genomic_DNA"/>
</dbReference>
<evidence type="ECO:0000256" key="3">
    <source>
        <dbReference type="ARBA" id="ARBA00022574"/>
    </source>
</evidence>
<name>A0ABN9L640_9NEOB</name>
<evidence type="ECO:0000256" key="4">
    <source>
        <dbReference type="ARBA" id="ARBA00022692"/>
    </source>
</evidence>
<keyword evidence="2" id="KW-0813">Transport</keyword>
<dbReference type="Gene3D" id="2.130.10.10">
    <property type="entry name" value="YVTN repeat-like/Quinoprotein amine dehydrogenase"/>
    <property type="match status" value="1"/>
</dbReference>
<keyword evidence="4 11" id="KW-0812">Transmembrane</keyword>
<keyword evidence="10 11" id="KW-0472">Membrane</keyword>
<keyword evidence="8" id="KW-0653">Protein transport</keyword>
<evidence type="ECO:0000256" key="10">
    <source>
        <dbReference type="ARBA" id="ARBA00023136"/>
    </source>
</evidence>
<dbReference type="InterPro" id="IPR015943">
    <property type="entry name" value="WD40/YVTN_repeat-like_dom_sf"/>
</dbReference>
<evidence type="ECO:0000256" key="7">
    <source>
        <dbReference type="ARBA" id="ARBA00022892"/>
    </source>
</evidence>
<keyword evidence="5" id="KW-0677">Repeat</keyword>
<organism evidence="12 13">
    <name type="scientific">Ranitomeya imitator</name>
    <name type="common">mimic poison frog</name>
    <dbReference type="NCBI Taxonomy" id="111125"/>
    <lineage>
        <taxon>Eukaryota</taxon>
        <taxon>Metazoa</taxon>
        <taxon>Chordata</taxon>
        <taxon>Craniata</taxon>
        <taxon>Vertebrata</taxon>
        <taxon>Euteleostomi</taxon>
        <taxon>Amphibia</taxon>
        <taxon>Batrachia</taxon>
        <taxon>Anura</taxon>
        <taxon>Neobatrachia</taxon>
        <taxon>Hyloidea</taxon>
        <taxon>Dendrobatidae</taxon>
        <taxon>Dendrobatinae</taxon>
        <taxon>Ranitomeya</taxon>
    </lineage>
</organism>
<comment type="subcellular location">
    <subcellularLocation>
        <location evidence="1">Endoplasmic reticulum membrane</location>
        <topology evidence="1">Single-pass membrane protein</topology>
    </subcellularLocation>
</comment>
<evidence type="ECO:0000256" key="1">
    <source>
        <dbReference type="ARBA" id="ARBA00004389"/>
    </source>
</evidence>
<proteinExistence type="predicted"/>
<keyword evidence="13" id="KW-1185">Reference proteome</keyword>
<reference evidence="12" key="1">
    <citation type="submission" date="2023-07" db="EMBL/GenBank/DDBJ databases">
        <authorList>
            <person name="Stuckert A."/>
        </authorList>
    </citation>
    <scope>NUCLEOTIDE SEQUENCE</scope>
</reference>
<keyword evidence="3" id="KW-0853">WD repeat</keyword>
<evidence type="ECO:0000313" key="12">
    <source>
        <dbReference type="EMBL" id="CAJ0931689.1"/>
    </source>
</evidence>
<evidence type="ECO:0000313" key="13">
    <source>
        <dbReference type="Proteomes" id="UP001176940"/>
    </source>
</evidence>
<evidence type="ECO:0000256" key="5">
    <source>
        <dbReference type="ARBA" id="ARBA00022737"/>
    </source>
</evidence>
<comment type="caution">
    <text evidence="12">The sequence shown here is derived from an EMBL/GenBank/DDBJ whole genome shotgun (WGS) entry which is preliminary data.</text>
</comment>
<feature type="transmembrane region" description="Helical" evidence="11">
    <location>
        <begin position="195"/>
        <end position="219"/>
    </location>
</feature>
<keyword evidence="7" id="KW-0931">ER-Golgi transport</keyword>
<protein>
    <submittedName>
        <fullName evidence="12">Uncharacterized protein</fullName>
    </submittedName>
</protein>
<gene>
    <name evidence="12" type="ORF">RIMI_LOCUS4826579</name>
</gene>
<evidence type="ECO:0000256" key="2">
    <source>
        <dbReference type="ARBA" id="ARBA00022448"/>
    </source>
</evidence>
<keyword evidence="9 11" id="KW-1133">Transmembrane helix</keyword>